<dbReference type="PANTHER" id="PTHR38447">
    <property type="entry name" value="TRANSCRIPTION FACTOR YDEB-RELATED"/>
    <property type="match status" value="1"/>
</dbReference>
<dbReference type="Gene3D" id="2.40.10.170">
    <property type="match status" value="1"/>
</dbReference>
<dbReference type="GO" id="GO:0009303">
    <property type="term" value="P:rRNA transcription"/>
    <property type="evidence" value="ECO:0007669"/>
    <property type="project" value="TreeGrafter"/>
</dbReference>
<dbReference type="Proteomes" id="UP000611762">
    <property type="component" value="Unassembled WGS sequence"/>
</dbReference>
<accession>A0A926DLA4</accession>
<evidence type="ECO:0000259" key="1">
    <source>
        <dbReference type="SMART" id="SM01058"/>
    </source>
</evidence>
<dbReference type="InterPro" id="IPR052531">
    <property type="entry name" value="CarD-like_regulator"/>
</dbReference>
<comment type="caution">
    <text evidence="2">The sequence shown here is derived from an EMBL/GenBank/DDBJ whole genome shotgun (WGS) entry which is preliminary data.</text>
</comment>
<dbReference type="SMART" id="SM01058">
    <property type="entry name" value="CarD_TRCF"/>
    <property type="match status" value="1"/>
</dbReference>
<organism evidence="2 3">
    <name type="scientific">Congzhengia minquanensis</name>
    <dbReference type="NCBI Taxonomy" id="2763657"/>
    <lineage>
        <taxon>Bacteria</taxon>
        <taxon>Bacillati</taxon>
        <taxon>Bacillota</taxon>
        <taxon>Clostridia</taxon>
        <taxon>Eubacteriales</taxon>
        <taxon>Oscillospiraceae</taxon>
        <taxon>Congzhengia</taxon>
    </lineage>
</organism>
<dbReference type="Pfam" id="PF02559">
    <property type="entry name" value="CarD_TRCF_RID"/>
    <property type="match status" value="1"/>
</dbReference>
<evidence type="ECO:0000313" key="2">
    <source>
        <dbReference type="EMBL" id="MBC8539812.1"/>
    </source>
</evidence>
<protein>
    <submittedName>
        <fullName evidence="2">CarD family transcriptional regulator</fullName>
    </submittedName>
</protein>
<dbReference type="AlphaFoldDB" id="A0A926DLA4"/>
<sequence>MQKNEMVMHPSQGVCKITDIRKESFQDAEPKLYYVMTPIYGTAGTTIFLPVDNEKVRLRKVMSKQEIHDLICEIKNKPGSSWISDSKERQKHFSQVLKQGSHTEVMRMIAAIWSKQKELAGQGKKLHVCDEKIMENAENLIHQEFAYTLDIQIKDVAPFIAGEIDPEVLDGETCVKS</sequence>
<dbReference type="PANTHER" id="PTHR38447:SF1">
    <property type="entry name" value="RNA POLYMERASE-BINDING TRANSCRIPTION FACTOR CARD"/>
    <property type="match status" value="1"/>
</dbReference>
<evidence type="ECO:0000313" key="3">
    <source>
        <dbReference type="Proteomes" id="UP000611762"/>
    </source>
</evidence>
<dbReference type="Gene3D" id="1.20.58.1290">
    <property type="entry name" value="CarD-like, C-terminal domain"/>
    <property type="match status" value="1"/>
</dbReference>
<keyword evidence="3" id="KW-1185">Reference proteome</keyword>
<dbReference type="RefSeq" id="WP_249311009.1">
    <property type="nucleotide sequence ID" value="NZ_JACRSU010000001.1"/>
</dbReference>
<gene>
    <name evidence="2" type="ORF">H8698_02330</name>
</gene>
<feature type="domain" description="CarD-like/TRCF RNAP-interacting" evidence="1">
    <location>
        <begin position="1"/>
        <end position="113"/>
    </location>
</feature>
<dbReference type="InterPro" id="IPR042215">
    <property type="entry name" value="CarD-like_C"/>
</dbReference>
<dbReference type="InterPro" id="IPR003711">
    <property type="entry name" value="CarD-like/TRCF_RID"/>
</dbReference>
<dbReference type="EMBL" id="JACRSU010000001">
    <property type="protein sequence ID" value="MBC8539812.1"/>
    <property type="molecule type" value="Genomic_DNA"/>
</dbReference>
<name>A0A926DLA4_9FIRM</name>
<proteinExistence type="predicted"/>
<reference evidence="2" key="1">
    <citation type="submission" date="2020-08" db="EMBL/GenBank/DDBJ databases">
        <title>Genome public.</title>
        <authorList>
            <person name="Liu C."/>
            <person name="Sun Q."/>
        </authorList>
    </citation>
    <scope>NUCLEOTIDE SEQUENCE</scope>
    <source>
        <strain evidence="2">H8</strain>
    </source>
</reference>